<keyword evidence="7" id="KW-0067">ATP-binding</keyword>
<feature type="region of interest" description="Disordered" evidence="11">
    <location>
        <begin position="139"/>
        <end position="213"/>
    </location>
</feature>
<dbReference type="SMART" id="SM00487">
    <property type="entry name" value="DEXDc"/>
    <property type="match status" value="1"/>
</dbReference>
<dbReference type="PROSITE" id="PS00690">
    <property type="entry name" value="DEAH_ATP_HELICASE"/>
    <property type="match status" value="1"/>
</dbReference>
<keyword evidence="8" id="KW-0694">RNA-binding</keyword>
<feature type="compositionally biased region" description="Basic residues" evidence="11">
    <location>
        <begin position="1"/>
        <end position="10"/>
    </location>
</feature>
<evidence type="ECO:0000256" key="1">
    <source>
        <dbReference type="ARBA" id="ARBA00004604"/>
    </source>
</evidence>
<dbReference type="GO" id="GO:1990904">
    <property type="term" value="C:ribonucleoprotein complex"/>
    <property type="evidence" value="ECO:0007669"/>
    <property type="project" value="UniProtKB-ARBA"/>
</dbReference>
<feature type="compositionally biased region" description="Acidic residues" evidence="11">
    <location>
        <begin position="775"/>
        <end position="799"/>
    </location>
</feature>
<feature type="compositionally biased region" description="Acidic residues" evidence="11">
    <location>
        <begin position="333"/>
        <end position="350"/>
    </location>
</feature>
<evidence type="ECO:0000256" key="4">
    <source>
        <dbReference type="ARBA" id="ARBA00022741"/>
    </source>
</evidence>
<dbReference type="Pfam" id="PF21010">
    <property type="entry name" value="HA2_C"/>
    <property type="match status" value="1"/>
</dbReference>
<feature type="domain" description="Helicase C-terminal" evidence="13">
    <location>
        <begin position="759"/>
        <end position="944"/>
    </location>
</feature>
<evidence type="ECO:0000256" key="9">
    <source>
        <dbReference type="ARBA" id="ARBA00023242"/>
    </source>
</evidence>
<dbReference type="InterPro" id="IPR002464">
    <property type="entry name" value="DNA/RNA_helicase_DEAH_CS"/>
</dbReference>
<keyword evidence="9" id="KW-0539">Nucleus</keyword>
<evidence type="ECO:0000313" key="15">
    <source>
        <dbReference type="Proteomes" id="UP000237144"/>
    </source>
</evidence>
<dbReference type="PROSITE" id="PS51194">
    <property type="entry name" value="HELICASE_CTER"/>
    <property type="match status" value="1"/>
</dbReference>
<evidence type="ECO:0000256" key="2">
    <source>
        <dbReference type="ARBA" id="ARBA00008792"/>
    </source>
</evidence>
<dbReference type="GO" id="GO:0000462">
    <property type="term" value="P:maturation of SSU-rRNA from tricistronic rRNA transcript (SSU-rRNA, 5.8S rRNA, LSU-rRNA)"/>
    <property type="evidence" value="ECO:0007669"/>
    <property type="project" value="TreeGrafter"/>
</dbReference>
<name>A0A2S5B9U8_9BASI</name>
<dbReference type="GO" id="GO:0016787">
    <property type="term" value="F:hydrolase activity"/>
    <property type="evidence" value="ECO:0007669"/>
    <property type="project" value="UniProtKB-KW"/>
</dbReference>
<feature type="region of interest" description="Disordered" evidence="11">
    <location>
        <begin position="766"/>
        <end position="799"/>
    </location>
</feature>
<dbReference type="InterPro" id="IPR007502">
    <property type="entry name" value="Helicase-assoc_dom"/>
</dbReference>
<evidence type="ECO:0000256" key="7">
    <source>
        <dbReference type="ARBA" id="ARBA00022840"/>
    </source>
</evidence>
<evidence type="ECO:0000256" key="6">
    <source>
        <dbReference type="ARBA" id="ARBA00022806"/>
    </source>
</evidence>
<evidence type="ECO:0000256" key="3">
    <source>
        <dbReference type="ARBA" id="ARBA00012552"/>
    </source>
</evidence>
<dbReference type="SMART" id="SM00847">
    <property type="entry name" value="HA2"/>
    <property type="match status" value="1"/>
</dbReference>
<keyword evidence="15" id="KW-1185">Reference proteome</keyword>
<dbReference type="GO" id="GO:0003723">
    <property type="term" value="F:RNA binding"/>
    <property type="evidence" value="ECO:0007669"/>
    <property type="project" value="UniProtKB-KW"/>
</dbReference>
<dbReference type="Gene3D" id="1.20.120.1080">
    <property type="match status" value="1"/>
</dbReference>
<comment type="similarity">
    <text evidence="2">Belongs to the DEAD box helicase family. DEAH subfamily.</text>
</comment>
<dbReference type="Pfam" id="PF00270">
    <property type="entry name" value="DEAD"/>
    <property type="match status" value="1"/>
</dbReference>
<dbReference type="InterPro" id="IPR001650">
    <property type="entry name" value="Helicase_C-like"/>
</dbReference>
<dbReference type="PANTHER" id="PTHR18934:SF99">
    <property type="entry name" value="ATP-DEPENDENT RNA HELICASE DHX37-RELATED"/>
    <property type="match status" value="1"/>
</dbReference>
<comment type="subcellular location">
    <subcellularLocation>
        <location evidence="1">Nucleus</location>
        <location evidence="1">Nucleolus</location>
    </subcellularLocation>
</comment>
<feature type="region of interest" description="Disordered" evidence="11">
    <location>
        <begin position="253"/>
        <end position="436"/>
    </location>
</feature>
<dbReference type="FunFam" id="3.40.50.300:FF:000637">
    <property type="entry name" value="ATP-dependent RNA helicase DHX37/DHR1"/>
    <property type="match status" value="1"/>
</dbReference>
<dbReference type="GO" id="GO:0003724">
    <property type="term" value="F:RNA helicase activity"/>
    <property type="evidence" value="ECO:0007669"/>
    <property type="project" value="UniProtKB-EC"/>
</dbReference>
<sequence length="1327" mass="144722">MGHSRPRYNQKGRAAQRETRKRKQPGGEYDLDDSNALIIDEQERKKRRQELLAASTGQSQDVEPKMSSKKKKRLDAFIDRKLKKDQRKDLIASLAKTQSQNVQFASSSALGSKQFTTQAAKLEHAVALEEGRRARARKILDRANAGKQHLSDDDDEQDSDEDEDMSGDESDDDARKEAPLEREFIKPQQALAQSTAAPVVRRSAQPFNPSGSLGVVDANTPVASTSMAPIAAVPTAPAVGSALAAGATVTVVKRKPKQKGAMRQLVNAVGKGKGKGKAKEVEPAEEDASDFDSSDATSGDEEDNDMEMANDQEEEWKGFSEGSLDAEIKDGSDEQAEPTSSDEEGSDGEEAQQPVKRPPRERGAFRAWADAQVLAASGVDAEPTRAADEPDDGSYKPLLPAGSGFKNKEDPQGVTGPLGAPLPQSDLPTLPPQRTVNIPVKRSPEIEASRAELPVVKEEDRVMATILGHSVTVLCGETGSGKTTQIGQFLWEAGFGDRSSDNPGMVAITQPRRVAALSTSARVRTELGLPSESPLVAHRIRYSSTTSADTKLVFMTDGVLLRELASDFLLTKYSVVVVDEAHERGVNTDVLIGVLSRVAKLRETQWRSGKEGAKPLRLIIMSATLRVADFAENPTLFSKPPPVLHITARQHPVTMHFARRTQHDYLAQAYKKVARIHARLPPGGVLVFCTGQNEIVSLVKQLEKKFGPKAIADRKERVRRAAAARAAGRPFGRPQVENDADADAALDAKLAGRVEVGDDLEAEEVDLGEDRDLADGVDDGNWDADDDEALESDVDGEDDDTFKGIDMEADTDEPMHVLPLYSLLPTERQMQVFADPPEGHRLVVVATNVAETAITIPNVKYVVDTGRAKERKYDHASGIQSFEVDWISKASAAQRAGRAGRTGPGHCYRLYSSAVYEQHFDQFAKPEILRMPIEGIVLTMKSMNIDAVANFPFPTPPDRDALRRAEKTLVHLGALEASEANSRIGGKITPLGRSMAAFPLSPRFAKMIVAGQQYGCLPYVIAIVCALSVGDPFIREANLGDDDDAETATAASEPSLSRAEIAHIRDPDLKAKEERKRVRKAFFQVQQRYAALGKGTSDVFKMLSVVGAYEYDGGRDAFCEANFVRTKAMQEIHKLRSQISRIVASTFPGLDAGFVPKLSPPNETQVKMLRQLLTAAFIDQVAIRKDIADKSSNTSFAKLVSTRGVPYRSFGIEEDLFIHPSSNLFHSPPPEFIVYNELHRTTKVWLKTITKVNPAWLPVLGRSLCTFSKPLETPSEAIAAKTAANGQAGGGETRQIFVVPRFGPGTGIELKPVQMTQRLVNGRWILQ</sequence>
<dbReference type="EC" id="3.6.4.13" evidence="3"/>
<dbReference type="InterPro" id="IPR048333">
    <property type="entry name" value="HA2_WH"/>
</dbReference>
<feature type="compositionally biased region" description="Basic and acidic residues" evidence="11">
    <location>
        <begin position="173"/>
        <end position="185"/>
    </location>
</feature>
<keyword evidence="5" id="KW-0378">Hydrolase</keyword>
<dbReference type="Pfam" id="PF00271">
    <property type="entry name" value="Helicase_C"/>
    <property type="match status" value="1"/>
</dbReference>
<dbReference type="STRING" id="741276.A0A2S5B9U8"/>
<dbReference type="InterPro" id="IPR011545">
    <property type="entry name" value="DEAD/DEAH_box_helicase_dom"/>
</dbReference>
<dbReference type="PANTHER" id="PTHR18934">
    <property type="entry name" value="ATP-DEPENDENT RNA HELICASE"/>
    <property type="match status" value="1"/>
</dbReference>
<feature type="compositionally biased region" description="Acidic residues" evidence="11">
    <location>
        <begin position="152"/>
        <end position="172"/>
    </location>
</feature>
<dbReference type="PROSITE" id="PS51192">
    <property type="entry name" value="HELICASE_ATP_BIND_1"/>
    <property type="match status" value="1"/>
</dbReference>
<dbReference type="GO" id="GO:0005524">
    <property type="term" value="F:ATP binding"/>
    <property type="evidence" value="ECO:0007669"/>
    <property type="project" value="UniProtKB-KW"/>
</dbReference>
<dbReference type="InterPro" id="IPR027417">
    <property type="entry name" value="P-loop_NTPase"/>
</dbReference>
<organism evidence="14 15">
    <name type="scientific">Rhodotorula taiwanensis</name>
    <dbReference type="NCBI Taxonomy" id="741276"/>
    <lineage>
        <taxon>Eukaryota</taxon>
        <taxon>Fungi</taxon>
        <taxon>Dikarya</taxon>
        <taxon>Basidiomycota</taxon>
        <taxon>Pucciniomycotina</taxon>
        <taxon>Microbotryomycetes</taxon>
        <taxon>Sporidiobolales</taxon>
        <taxon>Sporidiobolaceae</taxon>
        <taxon>Rhodotorula</taxon>
    </lineage>
</organism>
<dbReference type="OrthoDB" id="10253254at2759"/>
<comment type="catalytic activity">
    <reaction evidence="10">
        <text>ATP + H2O = ADP + phosphate + H(+)</text>
        <dbReference type="Rhea" id="RHEA:13065"/>
        <dbReference type="ChEBI" id="CHEBI:15377"/>
        <dbReference type="ChEBI" id="CHEBI:15378"/>
        <dbReference type="ChEBI" id="CHEBI:30616"/>
        <dbReference type="ChEBI" id="CHEBI:43474"/>
        <dbReference type="ChEBI" id="CHEBI:456216"/>
        <dbReference type="EC" id="3.6.4.13"/>
    </reaction>
</comment>
<evidence type="ECO:0000256" key="11">
    <source>
        <dbReference type="SAM" id="MobiDB-lite"/>
    </source>
</evidence>
<feature type="compositionally biased region" description="Acidic residues" evidence="11">
    <location>
        <begin position="283"/>
        <end position="314"/>
    </location>
</feature>
<protein>
    <recommendedName>
        <fullName evidence="3">RNA helicase</fullName>
        <ecNumber evidence="3">3.6.4.13</ecNumber>
    </recommendedName>
</protein>
<reference evidence="14 15" key="1">
    <citation type="journal article" date="2018" name="Front. Microbiol.">
        <title>Prospects for Fungal Bioremediation of Acidic Radioactive Waste Sites: Characterization and Genome Sequence of Rhodotorula taiwanensis MD1149.</title>
        <authorList>
            <person name="Tkavc R."/>
            <person name="Matrosova V.Y."/>
            <person name="Grichenko O.E."/>
            <person name="Gostincar C."/>
            <person name="Volpe R.P."/>
            <person name="Klimenkova P."/>
            <person name="Gaidamakova E.K."/>
            <person name="Zhou C.E."/>
            <person name="Stewart B.J."/>
            <person name="Lyman M.G."/>
            <person name="Malfatti S.A."/>
            <person name="Rubinfeld B."/>
            <person name="Courtot M."/>
            <person name="Singh J."/>
            <person name="Dalgard C.L."/>
            <person name="Hamilton T."/>
            <person name="Frey K.G."/>
            <person name="Gunde-Cimerman N."/>
            <person name="Dugan L."/>
            <person name="Daly M.J."/>
        </authorList>
    </citation>
    <scope>NUCLEOTIDE SEQUENCE [LARGE SCALE GENOMIC DNA]</scope>
    <source>
        <strain evidence="14 15">MD1149</strain>
    </source>
</reference>
<keyword evidence="4" id="KW-0547">Nucleotide-binding</keyword>
<dbReference type="Proteomes" id="UP000237144">
    <property type="component" value="Unassembled WGS sequence"/>
</dbReference>
<dbReference type="SMART" id="SM00490">
    <property type="entry name" value="HELICc"/>
    <property type="match status" value="1"/>
</dbReference>
<dbReference type="InterPro" id="IPR011709">
    <property type="entry name" value="DEAD-box_helicase_OB_fold"/>
</dbReference>
<dbReference type="InterPro" id="IPR014001">
    <property type="entry name" value="Helicase_ATP-bd"/>
</dbReference>
<accession>A0A2S5B9U8</accession>
<proteinExistence type="inferred from homology"/>
<dbReference type="GO" id="GO:0005730">
    <property type="term" value="C:nucleolus"/>
    <property type="evidence" value="ECO:0007669"/>
    <property type="project" value="UniProtKB-SubCell"/>
</dbReference>
<feature type="domain" description="Helicase ATP-binding" evidence="12">
    <location>
        <begin position="463"/>
        <end position="643"/>
    </location>
</feature>
<comment type="caution">
    <text evidence="14">The sequence shown here is derived from an EMBL/GenBank/DDBJ whole genome shotgun (WGS) entry which is preliminary data.</text>
</comment>
<evidence type="ECO:0000259" key="12">
    <source>
        <dbReference type="PROSITE" id="PS51192"/>
    </source>
</evidence>
<evidence type="ECO:0000256" key="8">
    <source>
        <dbReference type="ARBA" id="ARBA00022884"/>
    </source>
</evidence>
<evidence type="ECO:0000313" key="14">
    <source>
        <dbReference type="EMBL" id="POY73546.1"/>
    </source>
</evidence>
<evidence type="ECO:0000256" key="5">
    <source>
        <dbReference type="ARBA" id="ARBA00022801"/>
    </source>
</evidence>
<dbReference type="FunFam" id="3.40.50.300:FF:003770">
    <property type="entry name" value="ATP-dependent RNA helicase DHR1, putative"/>
    <property type="match status" value="1"/>
</dbReference>
<dbReference type="EMBL" id="PJQD01000036">
    <property type="protein sequence ID" value="POY73546.1"/>
    <property type="molecule type" value="Genomic_DNA"/>
</dbReference>
<dbReference type="Pfam" id="PF07717">
    <property type="entry name" value="OB_NTP_bind"/>
    <property type="match status" value="1"/>
</dbReference>
<dbReference type="Gene3D" id="3.40.50.300">
    <property type="entry name" value="P-loop containing nucleotide triphosphate hydrolases"/>
    <property type="match status" value="3"/>
</dbReference>
<dbReference type="CDD" id="cd18791">
    <property type="entry name" value="SF2_C_RHA"/>
    <property type="match status" value="1"/>
</dbReference>
<dbReference type="CDD" id="cd17982">
    <property type="entry name" value="DEXHc_DHX37"/>
    <property type="match status" value="1"/>
</dbReference>
<feature type="region of interest" description="Disordered" evidence="11">
    <location>
        <begin position="1"/>
        <end position="79"/>
    </location>
</feature>
<evidence type="ECO:0000259" key="13">
    <source>
        <dbReference type="PROSITE" id="PS51194"/>
    </source>
</evidence>
<dbReference type="Pfam" id="PF04408">
    <property type="entry name" value="WHD_HA2"/>
    <property type="match status" value="1"/>
</dbReference>
<dbReference type="SUPFAM" id="SSF52540">
    <property type="entry name" value="P-loop containing nucleoside triphosphate hydrolases"/>
    <property type="match status" value="1"/>
</dbReference>
<gene>
    <name evidence="14" type="ORF">BMF94_3484</name>
</gene>
<evidence type="ECO:0000256" key="10">
    <source>
        <dbReference type="ARBA" id="ARBA00047984"/>
    </source>
</evidence>
<keyword evidence="6" id="KW-0347">Helicase</keyword>